<sequence length="610" mass="71225">MPGDSDGSKMAAALEKVRKLNSSYQDQCMTCENWIKLIKKHHQWPDDVKNPTCSLGHGVRTYYKQRGVAAHAWYPNHFGFYTTNNGSSRKAYCSMPPNQLPSTPPSNINWKKLYSFDIDRTPLTRRRTRKYDDVFGVDKEIKNEDWKKPFRSPIPTRKSPRNHSSSPSLLFSTLVSPPQGSIASSSGTNSNCNDISEDAAAPTNYATWVYWTSSEAAREFGLIKPSRGEDNEEITDVVLGRIEKVKAAWQEPRGWRKVIEDVDSQDLYTVTDVFKLRLTCQYLIKALEIAIRDMNEVNMTWQKCCKAAIEEISKCDNWKYIKDSRTITLWHRQFRMNNECFKNKHLASTNEDKARVSHLFDFFPLAKDSLKAFIRANLHHLTTKQVCIELQDRILPQCAALRKDELVQGGVLHANEKYESQQLLEELKIPKLSIPTVYRWMRRLRYKYEVRKKCYYVDNHEKPENKRYRKKFIKRYLTLELRVYRWIQFSDAEYNGFCSENCKLEEQLKSKGFRYCNDDPKNCTLTTDRIEFHVDDHNKFWKKMLNDKVKFGRNMSVCARGEKPLICFGQDECIMKQYLFTNKAWATPEGTRSLTPKDEGMGLMISAFVS</sequence>
<dbReference type="Proteomes" id="UP001295423">
    <property type="component" value="Unassembled WGS sequence"/>
</dbReference>
<accession>A0AAD2CTV3</accession>
<feature type="compositionally biased region" description="Polar residues" evidence="1">
    <location>
        <begin position="162"/>
        <end position="194"/>
    </location>
</feature>
<name>A0AAD2CTV3_9STRA</name>
<evidence type="ECO:0000313" key="3">
    <source>
        <dbReference type="Proteomes" id="UP001295423"/>
    </source>
</evidence>
<evidence type="ECO:0000256" key="1">
    <source>
        <dbReference type="SAM" id="MobiDB-lite"/>
    </source>
</evidence>
<comment type="caution">
    <text evidence="2">The sequence shown here is derived from an EMBL/GenBank/DDBJ whole genome shotgun (WGS) entry which is preliminary data.</text>
</comment>
<dbReference type="AlphaFoldDB" id="A0AAD2CTV3"/>
<keyword evidence="3" id="KW-1185">Reference proteome</keyword>
<organism evidence="2 3">
    <name type="scientific">Cylindrotheca closterium</name>
    <dbReference type="NCBI Taxonomy" id="2856"/>
    <lineage>
        <taxon>Eukaryota</taxon>
        <taxon>Sar</taxon>
        <taxon>Stramenopiles</taxon>
        <taxon>Ochrophyta</taxon>
        <taxon>Bacillariophyta</taxon>
        <taxon>Bacillariophyceae</taxon>
        <taxon>Bacillariophycidae</taxon>
        <taxon>Bacillariales</taxon>
        <taxon>Bacillariaceae</taxon>
        <taxon>Cylindrotheca</taxon>
    </lineage>
</organism>
<evidence type="ECO:0000313" key="2">
    <source>
        <dbReference type="EMBL" id="CAJ1943688.1"/>
    </source>
</evidence>
<proteinExistence type="predicted"/>
<dbReference type="EMBL" id="CAKOGP040001114">
    <property type="protein sequence ID" value="CAJ1943688.1"/>
    <property type="molecule type" value="Genomic_DNA"/>
</dbReference>
<reference evidence="2" key="1">
    <citation type="submission" date="2023-08" db="EMBL/GenBank/DDBJ databases">
        <authorList>
            <person name="Audoor S."/>
            <person name="Bilcke G."/>
        </authorList>
    </citation>
    <scope>NUCLEOTIDE SEQUENCE</scope>
</reference>
<protein>
    <submittedName>
        <fullName evidence="2">Uncharacterized protein</fullName>
    </submittedName>
</protein>
<gene>
    <name evidence="2" type="ORF">CYCCA115_LOCUS8565</name>
</gene>
<feature type="region of interest" description="Disordered" evidence="1">
    <location>
        <begin position="147"/>
        <end position="195"/>
    </location>
</feature>